<dbReference type="EMBL" id="CABDVU010000001">
    <property type="protein sequence ID" value="VTN10641.1"/>
    <property type="molecule type" value="Genomic_DNA"/>
</dbReference>
<sequence>MHLIAQALDKPDKIGVAEIAALVGTHHLVVYRVQRQRLGSHNTAVSKSADRLRAAAYRLSDFCHGVAAEQAELAASASRAITVFFIDYQRGIDVVTSPFCAR</sequence>
<name>A0A4U9CZ40_RAOTE</name>
<reference evidence="1 2" key="1">
    <citation type="submission" date="2019-04" db="EMBL/GenBank/DDBJ databases">
        <authorList>
            <consortium name="Pathogen Informatics"/>
        </authorList>
    </citation>
    <scope>NUCLEOTIDE SEQUENCE [LARGE SCALE GENOMIC DNA]</scope>
    <source>
        <strain evidence="1 2">NCTC9185</strain>
    </source>
</reference>
<protein>
    <submittedName>
        <fullName evidence="1">Uncharacterized protein</fullName>
    </submittedName>
</protein>
<gene>
    <name evidence="1" type="ORF">NCTC9185_02564</name>
</gene>
<accession>A0A4U9CZ40</accession>
<proteinExistence type="predicted"/>
<dbReference type="Proteomes" id="UP000339249">
    <property type="component" value="Unassembled WGS sequence"/>
</dbReference>
<evidence type="ECO:0000313" key="2">
    <source>
        <dbReference type="Proteomes" id="UP000339249"/>
    </source>
</evidence>
<organism evidence="1 2">
    <name type="scientific">Raoultella terrigena</name>
    <name type="common">Klebsiella terrigena</name>
    <dbReference type="NCBI Taxonomy" id="577"/>
    <lineage>
        <taxon>Bacteria</taxon>
        <taxon>Pseudomonadati</taxon>
        <taxon>Pseudomonadota</taxon>
        <taxon>Gammaproteobacteria</taxon>
        <taxon>Enterobacterales</taxon>
        <taxon>Enterobacteriaceae</taxon>
        <taxon>Klebsiella/Raoultella group</taxon>
        <taxon>Raoultella</taxon>
    </lineage>
</organism>
<dbReference type="AlphaFoldDB" id="A0A4U9CZ40"/>
<evidence type="ECO:0000313" key="1">
    <source>
        <dbReference type="EMBL" id="VTN10641.1"/>
    </source>
</evidence>